<protein>
    <recommendedName>
        <fullName evidence="3">2TM domain-containing protein</fullName>
    </recommendedName>
</protein>
<dbReference type="EMBL" id="NPCC01000009">
    <property type="protein sequence ID" value="PAE89344.1"/>
    <property type="molecule type" value="Genomic_DNA"/>
</dbReference>
<sequence>MKTIRNHVDHLFRDVPENEETLLMKEEIIENLEEKVDDLIREGKSQEDAINKAIVEFGDISEIEQAFQEEESKPAPHWLKKSRARLNLEFSLWGSALLIALFAFINYYYTPTVIWFVYPTFAVLWWPLSLFFHWRKQKGGHQ</sequence>
<evidence type="ECO:0000313" key="2">
    <source>
        <dbReference type="Proteomes" id="UP000216207"/>
    </source>
</evidence>
<dbReference type="RefSeq" id="WP_035203098.1">
    <property type="nucleotide sequence ID" value="NZ_BOQS01000001.1"/>
</dbReference>
<evidence type="ECO:0000313" key="1">
    <source>
        <dbReference type="EMBL" id="PAE89344.1"/>
    </source>
</evidence>
<accession>A0A268P0Q9</accession>
<dbReference type="AlphaFoldDB" id="A0A268P0Q9"/>
<name>A0A268P0Q9_SHOCL</name>
<proteinExistence type="predicted"/>
<organism evidence="1 2">
    <name type="scientific">Shouchella clausii</name>
    <name type="common">Alkalihalobacillus clausii</name>
    <dbReference type="NCBI Taxonomy" id="79880"/>
    <lineage>
        <taxon>Bacteria</taxon>
        <taxon>Bacillati</taxon>
        <taxon>Bacillota</taxon>
        <taxon>Bacilli</taxon>
        <taxon>Bacillales</taxon>
        <taxon>Bacillaceae</taxon>
        <taxon>Shouchella</taxon>
    </lineage>
</organism>
<dbReference type="NCBIfam" id="NF038403">
    <property type="entry name" value="perm_prefix_1"/>
    <property type="match status" value="1"/>
</dbReference>
<dbReference type="InterPro" id="IPR047928">
    <property type="entry name" value="Perm_prefix_1"/>
</dbReference>
<reference evidence="1 2" key="1">
    <citation type="submission" date="2017-07" db="EMBL/GenBank/DDBJ databases">
        <title>Isolation and whole genome analysis of endospore-forming bacteria from heroin.</title>
        <authorList>
            <person name="Kalinowski J."/>
            <person name="Ahrens B."/>
            <person name="Al-Dilaimi A."/>
            <person name="Winkler A."/>
            <person name="Wibberg D."/>
            <person name="Schleenbecker U."/>
            <person name="Ruckert C."/>
            <person name="Wolfel R."/>
            <person name="Grass G."/>
        </authorList>
    </citation>
    <scope>NUCLEOTIDE SEQUENCE [LARGE SCALE GENOMIC DNA]</scope>
    <source>
        <strain evidence="1 2">7539</strain>
    </source>
</reference>
<comment type="caution">
    <text evidence="1">The sequence shown here is derived from an EMBL/GenBank/DDBJ whole genome shotgun (WGS) entry which is preliminary data.</text>
</comment>
<dbReference type="Proteomes" id="UP000216207">
    <property type="component" value="Unassembled WGS sequence"/>
</dbReference>
<evidence type="ECO:0008006" key="3">
    <source>
        <dbReference type="Google" id="ProtNLM"/>
    </source>
</evidence>
<gene>
    <name evidence="1" type="ORF">CHH72_08620</name>
</gene>